<proteinExistence type="predicted"/>
<dbReference type="EMBL" id="LQRD01000028">
    <property type="protein sequence ID" value="KXT70233.1"/>
    <property type="molecule type" value="Genomic_DNA"/>
</dbReference>
<dbReference type="PATRIC" id="fig|45634.12.peg.815"/>
<evidence type="ECO:0008006" key="4">
    <source>
        <dbReference type="Google" id="ProtNLM"/>
    </source>
</evidence>
<dbReference type="STRING" id="45634.SCRDD08_00783"/>
<feature type="coiled-coil region" evidence="1">
    <location>
        <begin position="24"/>
        <end position="133"/>
    </location>
</feature>
<accession>A0A139N2R4</accession>
<organism evidence="2 3">
    <name type="scientific">Streptococcus cristatus</name>
    <dbReference type="NCBI Taxonomy" id="45634"/>
    <lineage>
        <taxon>Bacteria</taxon>
        <taxon>Bacillati</taxon>
        <taxon>Bacillota</taxon>
        <taxon>Bacilli</taxon>
        <taxon>Lactobacillales</taxon>
        <taxon>Streptococcaceae</taxon>
        <taxon>Streptococcus</taxon>
    </lineage>
</organism>
<gene>
    <name evidence="2" type="ORF">SCRDD08_00783</name>
</gene>
<evidence type="ECO:0000256" key="1">
    <source>
        <dbReference type="SAM" id="Coils"/>
    </source>
</evidence>
<evidence type="ECO:0000313" key="2">
    <source>
        <dbReference type="EMBL" id="KXT70233.1"/>
    </source>
</evidence>
<evidence type="ECO:0000313" key="3">
    <source>
        <dbReference type="Proteomes" id="UP000070377"/>
    </source>
</evidence>
<reference evidence="2 3" key="1">
    <citation type="submission" date="2016-01" db="EMBL/GenBank/DDBJ databases">
        <title>Highly variable Streptococcus oralis are common among viridans streptococci isolated from primates.</title>
        <authorList>
            <person name="Denapaite D."/>
            <person name="Rieger M."/>
            <person name="Koendgen S."/>
            <person name="Brueckner R."/>
            <person name="Ochigava I."/>
            <person name="Kappeler P."/>
            <person name="Maetz-Rensing K."/>
            <person name="Leendertz F."/>
            <person name="Hakenbeck R."/>
        </authorList>
    </citation>
    <scope>NUCLEOTIDE SEQUENCE [LARGE SCALE GENOMIC DNA]</scope>
    <source>
        <strain evidence="2 3">DD08</strain>
    </source>
</reference>
<protein>
    <recommendedName>
        <fullName evidence="4">Cell division protein DivIVA</fullName>
    </recommendedName>
</protein>
<comment type="caution">
    <text evidence="2">The sequence shown here is derived from an EMBL/GenBank/DDBJ whole genome shotgun (WGS) entry which is preliminary data.</text>
</comment>
<sequence>MRLKKTLFGNYRAKEVEEYIESLEEGFDSEIRKKNEKIESLRKKIDALKNQEREIGEAVVYAKSLIIEAHEKAEKEAQEVLEKAQKDFLQVRSSILEEIDELTKKRLETEQLYKAQKEKIKELLSQIGQILDEETLEGQIDIASLIEEASEDDEFASIFDTPLEEDEATRLFDTPLEEDEAPNEQVEAESLFDEASFEAHEEEVNESDIFGEEEVPVEISAPQKEVVNIEQTFAKTGTDSSVPVTYFTSPVKKSKDEDKEKEKKKKGKIIKRLSRIKKDNLL</sequence>
<keyword evidence="1" id="KW-0175">Coiled coil</keyword>
<dbReference type="RefSeq" id="WP_061422518.1">
    <property type="nucleotide sequence ID" value="NZ_KQ969062.1"/>
</dbReference>
<name>A0A139N2R4_STRCR</name>
<dbReference type="Proteomes" id="UP000070377">
    <property type="component" value="Unassembled WGS sequence"/>
</dbReference>
<dbReference type="AlphaFoldDB" id="A0A139N2R4"/>